<dbReference type="HOGENOM" id="CLU_969769_0_0_1"/>
<dbReference type="PANTHER" id="PTHR37540:SF5">
    <property type="entry name" value="TRANSCRIPTION FACTOR DOMAIN-CONTAINING PROTEIN"/>
    <property type="match status" value="1"/>
</dbReference>
<protein>
    <submittedName>
        <fullName evidence="1">Uncharacterized protein</fullName>
    </submittedName>
</protein>
<dbReference type="EMBL" id="KN846959">
    <property type="protein sequence ID" value="KIW66785.1"/>
    <property type="molecule type" value="Genomic_DNA"/>
</dbReference>
<gene>
    <name evidence="1" type="ORF">PV04_06080</name>
</gene>
<sequence>MAPSRMCPYPTVSQSTAIQLIHLEQLALPLRRAYTATFRIPLIEDARVLIHKAIVASRRRLRQIDTIDDNLIYDINALADAEFFSFDTKAARIHLKFVKQLIDQTGGPGRLPQFMREWFLAGDESVAAELFEQPFFHFGEYDPGPLPDWNKTSVDAQRDPIDSFVQDCDVFSWCPKLQQIVLDLVQWYHEMKVQLRSTLSNPSPITGSSSERARWLHLRATAVRGRLLHMETITWKEEITRLALLAWTYMIMTVSGRRRTMKVMASRLKAMVSTGAVLRWKNHALLL</sequence>
<dbReference type="PANTHER" id="PTHR37540">
    <property type="entry name" value="TRANSCRIPTION FACTOR (ACR-2), PUTATIVE-RELATED-RELATED"/>
    <property type="match status" value="1"/>
</dbReference>
<evidence type="ECO:0000313" key="2">
    <source>
        <dbReference type="Proteomes" id="UP000054266"/>
    </source>
</evidence>
<keyword evidence="2" id="KW-1185">Reference proteome</keyword>
<accession>A0A0D2FJ21</accession>
<dbReference type="Proteomes" id="UP000054266">
    <property type="component" value="Unassembled WGS sequence"/>
</dbReference>
<dbReference type="AlphaFoldDB" id="A0A0D2FJ21"/>
<proteinExistence type="predicted"/>
<name>A0A0D2FJ21_9EURO</name>
<organism evidence="1 2">
    <name type="scientific">Phialophora macrospora</name>
    <dbReference type="NCBI Taxonomy" id="1851006"/>
    <lineage>
        <taxon>Eukaryota</taxon>
        <taxon>Fungi</taxon>
        <taxon>Dikarya</taxon>
        <taxon>Ascomycota</taxon>
        <taxon>Pezizomycotina</taxon>
        <taxon>Eurotiomycetes</taxon>
        <taxon>Chaetothyriomycetidae</taxon>
        <taxon>Chaetothyriales</taxon>
        <taxon>Herpotrichiellaceae</taxon>
        <taxon>Phialophora</taxon>
    </lineage>
</organism>
<reference evidence="1 2" key="1">
    <citation type="submission" date="2015-01" db="EMBL/GenBank/DDBJ databases">
        <title>The Genome Sequence of Capronia semiimmersa CBS27337.</title>
        <authorList>
            <consortium name="The Broad Institute Genomics Platform"/>
            <person name="Cuomo C."/>
            <person name="de Hoog S."/>
            <person name="Gorbushina A."/>
            <person name="Stielow B."/>
            <person name="Teixiera M."/>
            <person name="Abouelleil A."/>
            <person name="Chapman S.B."/>
            <person name="Priest M."/>
            <person name="Young S.K."/>
            <person name="Wortman J."/>
            <person name="Nusbaum C."/>
            <person name="Birren B."/>
        </authorList>
    </citation>
    <scope>NUCLEOTIDE SEQUENCE [LARGE SCALE GENOMIC DNA]</scope>
    <source>
        <strain evidence="1 2">CBS 27337</strain>
    </source>
</reference>
<evidence type="ECO:0000313" key="1">
    <source>
        <dbReference type="EMBL" id="KIW66785.1"/>
    </source>
</evidence>